<dbReference type="InterPro" id="IPR009027">
    <property type="entry name" value="Ribosomal_bL9/RNase_H1_N"/>
</dbReference>
<evidence type="ECO:0000256" key="2">
    <source>
        <dbReference type="ARBA" id="ARBA00022730"/>
    </source>
</evidence>
<comment type="similarity">
    <text evidence="1">Belongs to the bacterial ribosomal protein bL9 family.</text>
</comment>
<dbReference type="GO" id="GO:1990904">
    <property type="term" value="C:ribonucleoprotein complex"/>
    <property type="evidence" value="ECO:0007669"/>
    <property type="project" value="UniProtKB-KW"/>
</dbReference>
<evidence type="ECO:0000313" key="8">
    <source>
        <dbReference type="EMBL" id="GAG69748.1"/>
    </source>
</evidence>
<organism evidence="8">
    <name type="scientific">marine sediment metagenome</name>
    <dbReference type="NCBI Taxonomy" id="412755"/>
    <lineage>
        <taxon>unclassified sequences</taxon>
        <taxon>metagenomes</taxon>
        <taxon>ecological metagenomes</taxon>
    </lineage>
</organism>
<dbReference type="InterPro" id="IPR020594">
    <property type="entry name" value="Ribosomal_bL9_bac/chp"/>
</dbReference>
<evidence type="ECO:0000259" key="7">
    <source>
        <dbReference type="PROSITE" id="PS00651"/>
    </source>
</evidence>
<dbReference type="AlphaFoldDB" id="X1AAM7"/>
<dbReference type="PROSITE" id="PS00651">
    <property type="entry name" value="RIBOSOMAL_L9"/>
    <property type="match status" value="1"/>
</dbReference>
<dbReference type="InterPro" id="IPR000244">
    <property type="entry name" value="Ribosomal_bL9"/>
</dbReference>
<dbReference type="Pfam" id="PF01281">
    <property type="entry name" value="Ribosomal_L9_N"/>
    <property type="match status" value="1"/>
</dbReference>
<dbReference type="PANTHER" id="PTHR21368">
    <property type="entry name" value="50S RIBOSOMAL PROTEIN L9"/>
    <property type="match status" value="1"/>
</dbReference>
<dbReference type="InterPro" id="IPR036791">
    <property type="entry name" value="Ribosomal_bL9_C_sf"/>
</dbReference>
<name>X1AAM7_9ZZZZ</name>
<dbReference type="GO" id="GO:0005840">
    <property type="term" value="C:ribosome"/>
    <property type="evidence" value="ECO:0007669"/>
    <property type="project" value="UniProtKB-KW"/>
</dbReference>
<evidence type="ECO:0000256" key="5">
    <source>
        <dbReference type="ARBA" id="ARBA00023274"/>
    </source>
</evidence>
<feature type="non-terminal residue" evidence="8">
    <location>
        <position position="143"/>
    </location>
</feature>
<keyword evidence="3" id="KW-0694">RNA-binding</keyword>
<keyword evidence="4" id="KW-0689">Ribosomal protein</keyword>
<dbReference type="InterPro" id="IPR020069">
    <property type="entry name" value="Ribosomal_bL9_C"/>
</dbReference>
<dbReference type="InterPro" id="IPR020070">
    <property type="entry name" value="Ribosomal_bL9_N"/>
</dbReference>
<dbReference type="GO" id="GO:0006412">
    <property type="term" value="P:translation"/>
    <property type="evidence" value="ECO:0007669"/>
    <property type="project" value="InterPro"/>
</dbReference>
<dbReference type="HAMAP" id="MF_00503">
    <property type="entry name" value="Ribosomal_bL9"/>
    <property type="match status" value="1"/>
</dbReference>
<dbReference type="SUPFAM" id="SSF55658">
    <property type="entry name" value="L9 N-domain-like"/>
    <property type="match status" value="1"/>
</dbReference>
<evidence type="ECO:0000256" key="3">
    <source>
        <dbReference type="ARBA" id="ARBA00022884"/>
    </source>
</evidence>
<dbReference type="GO" id="GO:0003735">
    <property type="term" value="F:structural constituent of ribosome"/>
    <property type="evidence" value="ECO:0007669"/>
    <property type="project" value="InterPro"/>
</dbReference>
<evidence type="ECO:0000256" key="6">
    <source>
        <dbReference type="SAM" id="Coils"/>
    </source>
</evidence>
<proteinExistence type="inferred from homology"/>
<dbReference type="EMBL" id="BART01001485">
    <property type="protein sequence ID" value="GAG69748.1"/>
    <property type="molecule type" value="Genomic_DNA"/>
</dbReference>
<dbReference type="Pfam" id="PF03948">
    <property type="entry name" value="Ribosomal_L9_C"/>
    <property type="match status" value="1"/>
</dbReference>
<evidence type="ECO:0000256" key="4">
    <source>
        <dbReference type="ARBA" id="ARBA00022980"/>
    </source>
</evidence>
<comment type="caution">
    <text evidence="8">The sequence shown here is derived from an EMBL/GenBank/DDBJ whole genome shotgun (WGS) entry which is preliminary data.</text>
</comment>
<dbReference type="NCBIfam" id="TIGR00158">
    <property type="entry name" value="L9"/>
    <property type="match status" value="1"/>
</dbReference>
<dbReference type="Gene3D" id="3.10.430.100">
    <property type="entry name" value="Ribosomal protein L9, C-terminal domain"/>
    <property type="match status" value="1"/>
</dbReference>
<reference evidence="8" key="1">
    <citation type="journal article" date="2014" name="Front. Microbiol.">
        <title>High frequency of phylogenetically diverse reductive dehalogenase-homologous genes in deep subseafloor sedimentary metagenomes.</title>
        <authorList>
            <person name="Kawai M."/>
            <person name="Futagami T."/>
            <person name="Toyoda A."/>
            <person name="Takaki Y."/>
            <person name="Nishi S."/>
            <person name="Hori S."/>
            <person name="Arai W."/>
            <person name="Tsubouchi T."/>
            <person name="Morono Y."/>
            <person name="Uchiyama I."/>
            <person name="Ito T."/>
            <person name="Fujiyama A."/>
            <person name="Inagaki F."/>
            <person name="Takami H."/>
        </authorList>
    </citation>
    <scope>NUCLEOTIDE SEQUENCE</scope>
    <source>
        <strain evidence="8">Expedition CK06-06</strain>
    </source>
</reference>
<dbReference type="Gene3D" id="3.40.5.10">
    <property type="entry name" value="Ribosomal protein L9, N-terminal domain"/>
    <property type="match status" value="1"/>
</dbReference>
<keyword evidence="6" id="KW-0175">Coiled coil</keyword>
<evidence type="ECO:0000256" key="1">
    <source>
        <dbReference type="ARBA" id="ARBA00010605"/>
    </source>
</evidence>
<keyword evidence="2" id="KW-0699">rRNA-binding</keyword>
<gene>
    <name evidence="8" type="ORF">S01H4_05204</name>
</gene>
<dbReference type="SUPFAM" id="SSF55653">
    <property type="entry name" value="Ribosomal protein L9 C-domain"/>
    <property type="match status" value="1"/>
</dbReference>
<keyword evidence="5" id="KW-0687">Ribonucleoprotein</keyword>
<feature type="coiled-coil region" evidence="6">
    <location>
        <begin position="110"/>
        <end position="137"/>
    </location>
</feature>
<accession>X1AAM7</accession>
<dbReference type="InterPro" id="IPR036935">
    <property type="entry name" value="Ribosomal_bL9_N_sf"/>
</dbReference>
<sequence>MKVILTDYHEKLGDVGDTVEVKSGYANNYLIPNGLAVPATRGNINQMKLVKQAAVKLEARNIKEAEELAKKLEGLQVTFIVKTGEEGKLYGSITNKDIAEKISEERKIEIDRKKIDMQEHIKELGEYEIELRLYKEVKSSAKV</sequence>
<protein>
    <recommendedName>
        <fullName evidence="7">Ribosomal protein L9 domain-containing protein</fullName>
    </recommendedName>
</protein>
<feature type="domain" description="Ribosomal protein L9" evidence="7">
    <location>
        <begin position="13"/>
        <end position="40"/>
    </location>
</feature>
<dbReference type="GO" id="GO:0019843">
    <property type="term" value="F:rRNA binding"/>
    <property type="evidence" value="ECO:0007669"/>
    <property type="project" value="UniProtKB-KW"/>
</dbReference>